<evidence type="ECO:0000313" key="3">
    <source>
        <dbReference type="EMBL" id="CAK9875228.1"/>
    </source>
</evidence>
<feature type="chain" id="PRO_5045902082" evidence="2">
    <location>
        <begin position="30"/>
        <end position="180"/>
    </location>
</feature>
<keyword evidence="4" id="KW-1185">Reference proteome</keyword>
<keyword evidence="2" id="KW-0732">Signal</keyword>
<proteinExistence type="predicted"/>
<evidence type="ECO:0000313" key="4">
    <source>
        <dbReference type="Proteomes" id="UP001497522"/>
    </source>
</evidence>
<organism evidence="3 4">
    <name type="scientific">Sphagnum jensenii</name>
    <dbReference type="NCBI Taxonomy" id="128206"/>
    <lineage>
        <taxon>Eukaryota</taxon>
        <taxon>Viridiplantae</taxon>
        <taxon>Streptophyta</taxon>
        <taxon>Embryophyta</taxon>
        <taxon>Bryophyta</taxon>
        <taxon>Sphagnophytina</taxon>
        <taxon>Sphagnopsida</taxon>
        <taxon>Sphagnales</taxon>
        <taxon>Sphagnaceae</taxon>
        <taxon>Sphagnum</taxon>
    </lineage>
</organism>
<feature type="region of interest" description="Disordered" evidence="1">
    <location>
        <begin position="50"/>
        <end position="71"/>
    </location>
</feature>
<accession>A0ABP1BI66</accession>
<name>A0ABP1BI66_9BRYO</name>
<gene>
    <name evidence="3" type="ORF">CSSPJE1EN2_LOCUS17477</name>
</gene>
<protein>
    <submittedName>
        <fullName evidence="3">Uncharacterized protein</fullName>
    </submittedName>
</protein>
<dbReference type="EMBL" id="OZ023705">
    <property type="protein sequence ID" value="CAK9875228.1"/>
    <property type="molecule type" value="Genomic_DNA"/>
</dbReference>
<evidence type="ECO:0000256" key="2">
    <source>
        <dbReference type="SAM" id="SignalP"/>
    </source>
</evidence>
<evidence type="ECO:0000256" key="1">
    <source>
        <dbReference type="SAM" id="MobiDB-lite"/>
    </source>
</evidence>
<dbReference type="Proteomes" id="UP001497522">
    <property type="component" value="Chromosome 4"/>
</dbReference>
<reference evidence="3" key="1">
    <citation type="submission" date="2024-03" db="EMBL/GenBank/DDBJ databases">
        <authorList>
            <consortium name="ELIXIR-Norway"/>
            <consortium name="Elixir Norway"/>
        </authorList>
    </citation>
    <scope>NUCLEOTIDE SEQUENCE</scope>
</reference>
<feature type="signal peptide" evidence="2">
    <location>
        <begin position="1"/>
        <end position="29"/>
    </location>
</feature>
<sequence>MNHDERKLAGFKCILLLTIWLILCWVLQAMEVAIDHIGCCTSKKQGSKEGARLQDGTRSEQSGSETKKKREQQQQQQQQRWRLCVLSKKHERQQDGCFLLLVELYVHLALSLSLSLSLSPVFVFFFCCCCKAVEKTGVFEDGEQCGGVSCDDDDLCHDEYSIVVVVVFVNLKICETLCCF</sequence>